<gene>
    <name evidence="1" type="ORF">LTR84_004961</name>
</gene>
<proteinExistence type="predicted"/>
<reference evidence="1 2" key="1">
    <citation type="submission" date="2023-08" db="EMBL/GenBank/DDBJ databases">
        <title>Black Yeasts Isolated from many extreme environments.</title>
        <authorList>
            <person name="Coleine C."/>
            <person name="Stajich J.E."/>
            <person name="Selbmann L."/>
        </authorList>
    </citation>
    <scope>NUCLEOTIDE SEQUENCE [LARGE SCALE GENOMIC DNA]</scope>
    <source>
        <strain evidence="1 2">CCFEE 5792</strain>
    </source>
</reference>
<keyword evidence="2" id="KW-1185">Reference proteome</keyword>
<evidence type="ECO:0000313" key="1">
    <source>
        <dbReference type="EMBL" id="KAK5062886.1"/>
    </source>
</evidence>
<evidence type="ECO:0000313" key="2">
    <source>
        <dbReference type="Proteomes" id="UP001358417"/>
    </source>
</evidence>
<dbReference type="GeneID" id="89973139"/>
<accession>A0AAV9NNF3</accession>
<name>A0AAV9NNF3_9EURO</name>
<sequence>MAVNMCDWVNALPALYHEYGEESCPAPHHHQPNGIDCEWRVVPGDFYSCDSFCQIRTTFTYTMEAPVFSNPYCMGPATCSISPDDHAVYNGGSNLGNTVDIKTLKDGVSGGWRGLKQGNTASPKLTVTLKDNECGYFTFLPIAREVCGTHTWGRTINSQRKDCALDYHTEGNACNLELLGADLGRSANAWGSSIPNLKGDTIFVRTNCADHTPLPMDKQNQAYRHPGVAMPRAIREAYTSFFTQQDVLRNLATDTGKTQCGSGKDAPVSDDCIEALQQTIEKPGTTVTALNVEDSGKGYTTISKAKSCAVRVYYDDQFTASSECNVNYVEVATAGSKVLDKCFKDGNVEGQHIIRPKGKCGCHIALEKI</sequence>
<protein>
    <submittedName>
        <fullName evidence="1">Uncharacterized protein</fullName>
    </submittedName>
</protein>
<organism evidence="1 2">
    <name type="scientific">Exophiala bonariae</name>
    <dbReference type="NCBI Taxonomy" id="1690606"/>
    <lineage>
        <taxon>Eukaryota</taxon>
        <taxon>Fungi</taxon>
        <taxon>Dikarya</taxon>
        <taxon>Ascomycota</taxon>
        <taxon>Pezizomycotina</taxon>
        <taxon>Eurotiomycetes</taxon>
        <taxon>Chaetothyriomycetidae</taxon>
        <taxon>Chaetothyriales</taxon>
        <taxon>Herpotrichiellaceae</taxon>
        <taxon>Exophiala</taxon>
    </lineage>
</organism>
<dbReference type="RefSeq" id="XP_064711158.1">
    <property type="nucleotide sequence ID" value="XM_064848534.1"/>
</dbReference>
<comment type="caution">
    <text evidence="1">The sequence shown here is derived from an EMBL/GenBank/DDBJ whole genome shotgun (WGS) entry which is preliminary data.</text>
</comment>
<dbReference type="AlphaFoldDB" id="A0AAV9NNF3"/>
<dbReference type="Proteomes" id="UP001358417">
    <property type="component" value="Unassembled WGS sequence"/>
</dbReference>
<dbReference type="EMBL" id="JAVRRD010000002">
    <property type="protein sequence ID" value="KAK5062886.1"/>
    <property type="molecule type" value="Genomic_DNA"/>
</dbReference>